<keyword evidence="2" id="KW-1185">Reference proteome</keyword>
<organism evidence="1 2">
    <name type="scientific">Chenggangzhangella methanolivorans</name>
    <dbReference type="NCBI Taxonomy" id="1437009"/>
    <lineage>
        <taxon>Bacteria</taxon>
        <taxon>Pseudomonadati</taxon>
        <taxon>Pseudomonadota</taxon>
        <taxon>Alphaproteobacteria</taxon>
        <taxon>Hyphomicrobiales</taxon>
        <taxon>Methylopilaceae</taxon>
        <taxon>Chenggangzhangella</taxon>
    </lineage>
</organism>
<evidence type="ECO:0000313" key="2">
    <source>
        <dbReference type="Proteomes" id="UP000825701"/>
    </source>
</evidence>
<accession>A0A9E6UQ55</accession>
<proteinExistence type="predicted"/>
<dbReference type="RefSeq" id="WP_261403734.1">
    <property type="nucleotide sequence ID" value="NZ_CP081869.1"/>
</dbReference>
<dbReference type="Proteomes" id="UP000825701">
    <property type="component" value="Chromosome"/>
</dbReference>
<dbReference type="AlphaFoldDB" id="A0A9E6UQ55"/>
<reference evidence="1" key="1">
    <citation type="submission" date="2021-08" db="EMBL/GenBank/DDBJ databases">
        <authorList>
            <person name="Zhang H."/>
            <person name="Xu M."/>
            <person name="Yu Z."/>
            <person name="Yang L."/>
            <person name="Cai Y."/>
        </authorList>
    </citation>
    <scope>NUCLEOTIDE SEQUENCE</scope>
    <source>
        <strain evidence="1">CHL1</strain>
    </source>
</reference>
<name>A0A9E6UQ55_9HYPH</name>
<sequence>MSRKVRCCACDLPIVQQRHETHQVHRVFVCENEVYVRKHSGIHTSELRAAEIDGVKSLVGAPEHEDLLTQNWRRVLVRFDQGHNMFDVTVELCPNGEATRPTR</sequence>
<dbReference type="EMBL" id="CP081869">
    <property type="protein sequence ID" value="QZO00530.1"/>
    <property type="molecule type" value="Genomic_DNA"/>
</dbReference>
<dbReference type="KEGG" id="cmet:K6K41_02015"/>
<gene>
    <name evidence="1" type="ORF">K6K41_02015</name>
</gene>
<evidence type="ECO:0000313" key="1">
    <source>
        <dbReference type="EMBL" id="QZO00530.1"/>
    </source>
</evidence>
<protein>
    <submittedName>
        <fullName evidence="1">Uncharacterized protein</fullName>
    </submittedName>
</protein>